<name>A0A183F141_9BILA</name>
<organism evidence="3">
    <name type="scientific">Gongylonema pulchrum</name>
    <dbReference type="NCBI Taxonomy" id="637853"/>
    <lineage>
        <taxon>Eukaryota</taxon>
        <taxon>Metazoa</taxon>
        <taxon>Ecdysozoa</taxon>
        <taxon>Nematoda</taxon>
        <taxon>Chromadorea</taxon>
        <taxon>Rhabditida</taxon>
        <taxon>Spirurina</taxon>
        <taxon>Spiruromorpha</taxon>
        <taxon>Spiruroidea</taxon>
        <taxon>Gongylonematidae</taxon>
        <taxon>Gongylonema</taxon>
    </lineage>
</organism>
<sequence>MNLMMKWHIKNWIGYALNCASIIRKLIESRFFIELGTPFLLLHFD</sequence>
<evidence type="ECO:0000313" key="3">
    <source>
        <dbReference type="WBParaSite" id="GPUH_0002696201-mRNA-1"/>
    </source>
</evidence>
<reference evidence="1 2" key="2">
    <citation type="submission" date="2018-11" db="EMBL/GenBank/DDBJ databases">
        <authorList>
            <consortium name="Pathogen Informatics"/>
        </authorList>
    </citation>
    <scope>NUCLEOTIDE SEQUENCE [LARGE SCALE GENOMIC DNA]</scope>
</reference>
<protein>
    <submittedName>
        <fullName evidence="1 3">Uncharacterized protein</fullName>
    </submittedName>
</protein>
<keyword evidence="2" id="KW-1185">Reference proteome</keyword>
<dbReference type="AlphaFoldDB" id="A0A183F141"/>
<dbReference type="EMBL" id="UYRT01115802">
    <property type="protein sequence ID" value="VDN49693.1"/>
    <property type="molecule type" value="Genomic_DNA"/>
</dbReference>
<accession>A0A183F141</accession>
<dbReference type="WBParaSite" id="GPUH_0002696201-mRNA-1">
    <property type="protein sequence ID" value="GPUH_0002696201-mRNA-1"/>
    <property type="gene ID" value="GPUH_0002696201"/>
</dbReference>
<evidence type="ECO:0000313" key="2">
    <source>
        <dbReference type="Proteomes" id="UP000271098"/>
    </source>
</evidence>
<reference evidence="3" key="1">
    <citation type="submission" date="2016-06" db="UniProtKB">
        <authorList>
            <consortium name="WormBaseParasite"/>
        </authorList>
    </citation>
    <scope>IDENTIFICATION</scope>
</reference>
<gene>
    <name evidence="1" type="ORF">GPUH_LOCUS26932</name>
</gene>
<proteinExistence type="predicted"/>
<evidence type="ECO:0000313" key="1">
    <source>
        <dbReference type="EMBL" id="VDN49693.1"/>
    </source>
</evidence>
<dbReference type="Proteomes" id="UP000271098">
    <property type="component" value="Unassembled WGS sequence"/>
</dbReference>